<gene>
    <name evidence="1" type="ORF">UW02_C0015G0016</name>
</gene>
<sequence length="63" mass="7169">MTVVIFGWSEGVRGVVELALFLRKRVTIERCAHLVLDIPESSDVDFHKMKEEGIDFGVINLRP</sequence>
<proteinExistence type="predicted"/>
<dbReference type="AlphaFoldDB" id="A0A0G1HHM7"/>
<protein>
    <submittedName>
        <fullName evidence="1">Uncharacterized protein</fullName>
    </submittedName>
</protein>
<dbReference type="Proteomes" id="UP000034751">
    <property type="component" value="Unassembled WGS sequence"/>
</dbReference>
<evidence type="ECO:0000313" key="2">
    <source>
        <dbReference type="Proteomes" id="UP000034751"/>
    </source>
</evidence>
<evidence type="ECO:0000313" key="1">
    <source>
        <dbReference type="EMBL" id="KKT19112.1"/>
    </source>
</evidence>
<comment type="caution">
    <text evidence="1">The sequence shown here is derived from an EMBL/GenBank/DDBJ whole genome shotgun (WGS) entry which is preliminary data.</text>
</comment>
<name>A0A0G1HHM7_9BACT</name>
<reference evidence="1 2" key="1">
    <citation type="journal article" date="2015" name="Nature">
        <title>rRNA introns, odd ribosomes, and small enigmatic genomes across a large radiation of phyla.</title>
        <authorList>
            <person name="Brown C.T."/>
            <person name="Hug L.A."/>
            <person name="Thomas B.C."/>
            <person name="Sharon I."/>
            <person name="Castelle C.J."/>
            <person name="Singh A."/>
            <person name="Wilkins M.J."/>
            <person name="Williams K.H."/>
            <person name="Banfield J.F."/>
        </authorList>
    </citation>
    <scope>NUCLEOTIDE SEQUENCE [LARGE SCALE GENOMIC DNA]</scope>
</reference>
<dbReference type="EMBL" id="LCGS01000015">
    <property type="protein sequence ID" value="KKT19112.1"/>
    <property type="molecule type" value="Genomic_DNA"/>
</dbReference>
<organism evidence="1 2">
    <name type="scientific">Candidatus Nomurabacteria bacterium GW2011_GWB1_43_7</name>
    <dbReference type="NCBI Taxonomy" id="1618747"/>
    <lineage>
        <taxon>Bacteria</taxon>
        <taxon>Candidatus Nomuraibacteriota</taxon>
    </lineage>
</organism>
<dbReference type="STRING" id="1618747.UW02_C0015G0016"/>
<accession>A0A0G1HHM7</accession>